<dbReference type="EMBL" id="BGPR01056825">
    <property type="protein sequence ID" value="GBO33281.1"/>
    <property type="molecule type" value="Genomic_DNA"/>
</dbReference>
<name>A0A4Y2W8Q9_ARAVE</name>
<accession>A0A4Y2W8Q9</accession>
<evidence type="ECO:0000313" key="1">
    <source>
        <dbReference type="EMBL" id="GBO33281.1"/>
    </source>
</evidence>
<keyword evidence="2" id="KW-1185">Reference proteome</keyword>
<protein>
    <submittedName>
        <fullName evidence="1">Uncharacterized protein</fullName>
    </submittedName>
</protein>
<reference evidence="1 2" key="1">
    <citation type="journal article" date="2019" name="Sci. Rep.">
        <title>Orb-weaving spider Araneus ventricosus genome elucidates the spidroin gene catalogue.</title>
        <authorList>
            <person name="Kono N."/>
            <person name="Nakamura H."/>
            <person name="Ohtoshi R."/>
            <person name="Moran D.A.P."/>
            <person name="Shinohara A."/>
            <person name="Yoshida Y."/>
            <person name="Fujiwara M."/>
            <person name="Mori M."/>
            <person name="Tomita M."/>
            <person name="Arakawa K."/>
        </authorList>
    </citation>
    <scope>NUCLEOTIDE SEQUENCE [LARGE SCALE GENOMIC DNA]</scope>
</reference>
<evidence type="ECO:0000313" key="2">
    <source>
        <dbReference type="Proteomes" id="UP000499080"/>
    </source>
</evidence>
<proteinExistence type="predicted"/>
<gene>
    <name evidence="1" type="ORF">AVEN_220880_1</name>
</gene>
<dbReference type="AlphaFoldDB" id="A0A4Y2W8Q9"/>
<sequence>MSLICRFLCVPGRRSSPPARTFSGRTSCVWSRTRWRRWAASTRSCWRTSCRLTSPSTSSPTTGRPRYESCFLLSPHPHKQFNLMLWKMFGFIDGAPAMDDDDSLILYKAGCFTALSGSVP</sequence>
<comment type="caution">
    <text evidence="1">The sequence shown here is derived from an EMBL/GenBank/DDBJ whole genome shotgun (WGS) entry which is preliminary data.</text>
</comment>
<organism evidence="1 2">
    <name type="scientific">Araneus ventricosus</name>
    <name type="common">Orbweaver spider</name>
    <name type="synonym">Epeira ventricosa</name>
    <dbReference type="NCBI Taxonomy" id="182803"/>
    <lineage>
        <taxon>Eukaryota</taxon>
        <taxon>Metazoa</taxon>
        <taxon>Ecdysozoa</taxon>
        <taxon>Arthropoda</taxon>
        <taxon>Chelicerata</taxon>
        <taxon>Arachnida</taxon>
        <taxon>Araneae</taxon>
        <taxon>Araneomorphae</taxon>
        <taxon>Entelegynae</taxon>
        <taxon>Araneoidea</taxon>
        <taxon>Araneidae</taxon>
        <taxon>Araneus</taxon>
    </lineage>
</organism>
<dbReference type="Proteomes" id="UP000499080">
    <property type="component" value="Unassembled WGS sequence"/>
</dbReference>